<proteinExistence type="predicted"/>
<keyword evidence="3" id="KW-1185">Reference proteome</keyword>
<gene>
    <name evidence="2" type="ORF">PGLA1383_LOCUS7781</name>
</gene>
<evidence type="ECO:0000256" key="1">
    <source>
        <dbReference type="SAM" id="MobiDB-lite"/>
    </source>
</evidence>
<feature type="compositionally biased region" description="Low complexity" evidence="1">
    <location>
        <begin position="55"/>
        <end position="91"/>
    </location>
</feature>
<dbReference type="Proteomes" id="UP000654075">
    <property type="component" value="Unassembled WGS sequence"/>
</dbReference>
<evidence type="ECO:0000313" key="3">
    <source>
        <dbReference type="Proteomes" id="UP000654075"/>
    </source>
</evidence>
<accession>A0A813DK27</accession>
<reference evidence="2" key="1">
    <citation type="submission" date="2021-02" db="EMBL/GenBank/DDBJ databases">
        <authorList>
            <person name="Dougan E. K."/>
            <person name="Rhodes N."/>
            <person name="Thang M."/>
            <person name="Chan C."/>
        </authorList>
    </citation>
    <scope>NUCLEOTIDE SEQUENCE</scope>
</reference>
<dbReference type="EMBL" id="CAJNNV010003433">
    <property type="protein sequence ID" value="CAE8589000.1"/>
    <property type="molecule type" value="Genomic_DNA"/>
</dbReference>
<dbReference type="AlphaFoldDB" id="A0A813DK27"/>
<organism evidence="2 3">
    <name type="scientific">Polarella glacialis</name>
    <name type="common">Dinoflagellate</name>
    <dbReference type="NCBI Taxonomy" id="89957"/>
    <lineage>
        <taxon>Eukaryota</taxon>
        <taxon>Sar</taxon>
        <taxon>Alveolata</taxon>
        <taxon>Dinophyceae</taxon>
        <taxon>Suessiales</taxon>
        <taxon>Suessiaceae</taxon>
        <taxon>Polarella</taxon>
    </lineage>
</organism>
<protein>
    <submittedName>
        <fullName evidence="2">Uncharacterized protein</fullName>
    </submittedName>
</protein>
<evidence type="ECO:0000313" key="2">
    <source>
        <dbReference type="EMBL" id="CAE8589000.1"/>
    </source>
</evidence>
<feature type="region of interest" description="Disordered" evidence="1">
    <location>
        <begin position="55"/>
        <end position="97"/>
    </location>
</feature>
<sequence>MVSSTSVPQQQQQYQQQQQEQQQFYQHVQQQLQQQYQQQRYQQQQEQTITVPTTTVPTTTVPTTTVPTTVPTTTTPATTAPTTTTAATTTTTPPPTTTATECFLCRRKFSQESAGRSSVAEVELQQQIAFSQKSPEQQQPIAKCCRGGASNSVWASWMDTHGVAVACGGVLLLARQYKPFSSRTSRSVGASSVPQPARCFLLLNSVTGETS</sequence>
<comment type="caution">
    <text evidence="2">The sequence shown here is derived from an EMBL/GenBank/DDBJ whole genome shotgun (WGS) entry which is preliminary data.</text>
</comment>
<name>A0A813DK27_POLGL</name>
<feature type="non-terminal residue" evidence="2">
    <location>
        <position position="211"/>
    </location>
</feature>